<organism evidence="4 5">
    <name type="scientific">Novosphingobium anseongense</name>
    <dbReference type="NCBI Taxonomy" id="3133436"/>
    <lineage>
        <taxon>Bacteria</taxon>
        <taxon>Pseudomonadati</taxon>
        <taxon>Pseudomonadota</taxon>
        <taxon>Alphaproteobacteria</taxon>
        <taxon>Sphingomonadales</taxon>
        <taxon>Sphingomonadaceae</taxon>
        <taxon>Novosphingobium</taxon>
    </lineage>
</organism>
<sequence>MSDYRFDGRTAIVTGAGGNPSLGRAHALLLASRGAKVLVNDIGVDPEQRHYPGAASAEAVAAEIRAAGGKAIANTASVATPEGAEAIVQAALDAFGAVDILVNNAGISIGAPFDAISPRDIQRHIDINLMGSIWCSRAAWPHMKAAGYGRIVNITSASMTGFADQVAYAASKGGVWSLTRALAAEGAAHGIKVNAVSPAGYTRLVISTMEDDSPLLAHAKQSLPPQLSSPAVAFLAHQDCPVNGECIDSVGGEVQRCYIGRTTGFNERDHTIETIAARWAGVMDTEGAVVVGLAAMDTSDWGLRAYDGADASWN</sequence>
<keyword evidence="5" id="KW-1185">Reference proteome</keyword>
<dbReference type="InterPro" id="IPR002347">
    <property type="entry name" value="SDR_fam"/>
</dbReference>
<dbReference type="EMBL" id="JBBHJZ010000001">
    <property type="protein sequence ID" value="MEJ5975134.1"/>
    <property type="molecule type" value="Genomic_DNA"/>
</dbReference>
<dbReference type="Gene3D" id="3.40.50.720">
    <property type="entry name" value="NAD(P)-binding Rossmann-like Domain"/>
    <property type="match status" value="1"/>
</dbReference>
<evidence type="ECO:0000256" key="1">
    <source>
        <dbReference type="ARBA" id="ARBA00006484"/>
    </source>
</evidence>
<dbReference type="PRINTS" id="PR00080">
    <property type="entry name" value="SDRFAMILY"/>
</dbReference>
<dbReference type="RefSeq" id="WP_339585103.1">
    <property type="nucleotide sequence ID" value="NZ_JBBHJZ010000001.1"/>
</dbReference>
<dbReference type="PANTHER" id="PTHR45024">
    <property type="entry name" value="DEHYDROGENASES, SHORT CHAIN"/>
    <property type="match status" value="1"/>
</dbReference>
<evidence type="ECO:0000256" key="2">
    <source>
        <dbReference type="ARBA" id="ARBA00023002"/>
    </source>
</evidence>
<dbReference type="PRINTS" id="PR00081">
    <property type="entry name" value="GDHRDH"/>
</dbReference>
<dbReference type="Proteomes" id="UP001361239">
    <property type="component" value="Unassembled WGS sequence"/>
</dbReference>
<dbReference type="Pfam" id="PF00106">
    <property type="entry name" value="adh_short"/>
    <property type="match status" value="1"/>
</dbReference>
<dbReference type="InterPro" id="IPR036291">
    <property type="entry name" value="NAD(P)-bd_dom_sf"/>
</dbReference>
<comment type="similarity">
    <text evidence="1 3">Belongs to the short-chain dehydrogenases/reductases (SDR) family.</text>
</comment>
<proteinExistence type="inferred from homology"/>
<protein>
    <submittedName>
        <fullName evidence="4">SDR family NAD(P)-dependent oxidoreductase</fullName>
    </submittedName>
</protein>
<gene>
    <name evidence="4" type="ORF">WG901_00675</name>
</gene>
<reference evidence="4 5" key="1">
    <citation type="submission" date="2024-03" db="EMBL/GenBank/DDBJ databases">
        <authorList>
            <person name="Jo J.-H."/>
        </authorList>
    </citation>
    <scope>NUCLEOTIDE SEQUENCE [LARGE SCALE GENOMIC DNA]</scope>
    <source>
        <strain evidence="4 5">PS1R-30</strain>
    </source>
</reference>
<evidence type="ECO:0000313" key="5">
    <source>
        <dbReference type="Proteomes" id="UP001361239"/>
    </source>
</evidence>
<name>A0ABU8RPZ6_9SPHN</name>
<dbReference type="SUPFAM" id="SSF51735">
    <property type="entry name" value="NAD(P)-binding Rossmann-fold domains"/>
    <property type="match status" value="1"/>
</dbReference>
<comment type="caution">
    <text evidence="4">The sequence shown here is derived from an EMBL/GenBank/DDBJ whole genome shotgun (WGS) entry which is preliminary data.</text>
</comment>
<accession>A0ABU8RPZ6</accession>
<keyword evidence="2" id="KW-0560">Oxidoreductase</keyword>
<evidence type="ECO:0000256" key="3">
    <source>
        <dbReference type="RuleBase" id="RU000363"/>
    </source>
</evidence>
<evidence type="ECO:0000313" key="4">
    <source>
        <dbReference type="EMBL" id="MEJ5975134.1"/>
    </source>
</evidence>
<dbReference type="InterPro" id="IPR051687">
    <property type="entry name" value="Peroxisomal_Beta-Oxidation"/>
</dbReference>
<dbReference type="PANTHER" id="PTHR45024:SF2">
    <property type="entry name" value="SCP2 DOMAIN-CONTAINING PROTEIN"/>
    <property type="match status" value="1"/>
</dbReference>